<dbReference type="Gene3D" id="1.20.1290.10">
    <property type="entry name" value="AhpD-like"/>
    <property type="match status" value="1"/>
</dbReference>
<protein>
    <submittedName>
        <fullName evidence="2">Carboxymuconolactone decarboxylase family protein</fullName>
    </submittedName>
</protein>
<gene>
    <name evidence="2" type="ORF">NQZ67_26465</name>
</gene>
<dbReference type="Pfam" id="PF02627">
    <property type="entry name" value="CMD"/>
    <property type="match status" value="1"/>
</dbReference>
<evidence type="ECO:0000313" key="3">
    <source>
        <dbReference type="Proteomes" id="UP001141950"/>
    </source>
</evidence>
<dbReference type="RefSeq" id="WP_257451913.1">
    <property type="nucleotide sequence ID" value="NZ_JANIPJ010000027.1"/>
</dbReference>
<comment type="caution">
    <text evidence="2">The sequence shown here is derived from an EMBL/GenBank/DDBJ whole genome shotgun (WGS) entry which is preliminary data.</text>
</comment>
<organism evidence="2 3">
    <name type="scientific">Paenibacillus soyae</name>
    <dbReference type="NCBI Taxonomy" id="2969249"/>
    <lineage>
        <taxon>Bacteria</taxon>
        <taxon>Bacillati</taxon>
        <taxon>Bacillota</taxon>
        <taxon>Bacilli</taxon>
        <taxon>Bacillales</taxon>
        <taxon>Paenibacillaceae</taxon>
        <taxon>Paenibacillus</taxon>
    </lineage>
</organism>
<dbReference type="InterPro" id="IPR003779">
    <property type="entry name" value="CMD-like"/>
</dbReference>
<dbReference type="Proteomes" id="UP001141950">
    <property type="component" value="Unassembled WGS sequence"/>
</dbReference>
<dbReference type="SUPFAM" id="SSF69118">
    <property type="entry name" value="AhpD-like"/>
    <property type="match status" value="1"/>
</dbReference>
<name>A0A9X2MX50_9BACL</name>
<evidence type="ECO:0000313" key="2">
    <source>
        <dbReference type="EMBL" id="MCR2807436.1"/>
    </source>
</evidence>
<feature type="domain" description="Carboxymuconolactone decarboxylase-like" evidence="1">
    <location>
        <begin position="17"/>
        <end position="98"/>
    </location>
</feature>
<dbReference type="EMBL" id="JANIPJ010000027">
    <property type="protein sequence ID" value="MCR2807436.1"/>
    <property type="molecule type" value="Genomic_DNA"/>
</dbReference>
<proteinExistence type="predicted"/>
<sequence length="150" mass="16670">MTNAHATERVKILNEAPAAYQAMLGLEKFVKSSSLEHSLIELVKTRASQINGCAFCINMHTVDARKAGETEQRLYALSAWRDTPYFSEKERAALALTEAVTLIANNHVPDSVYDEAARHFDSKQMGELIMAIVTINAWNRIAISTGMMPE</sequence>
<evidence type="ECO:0000259" key="1">
    <source>
        <dbReference type="Pfam" id="PF02627"/>
    </source>
</evidence>
<dbReference type="PANTHER" id="PTHR34846:SF10">
    <property type="entry name" value="CYTOPLASMIC PROTEIN"/>
    <property type="match status" value="1"/>
</dbReference>
<dbReference type="AlphaFoldDB" id="A0A9X2MX50"/>
<dbReference type="InterPro" id="IPR004675">
    <property type="entry name" value="AhpD_core"/>
</dbReference>
<dbReference type="PANTHER" id="PTHR34846">
    <property type="entry name" value="4-CARBOXYMUCONOLACTONE DECARBOXYLASE FAMILY PROTEIN (AFU_ORTHOLOGUE AFUA_6G11590)"/>
    <property type="match status" value="1"/>
</dbReference>
<dbReference type="NCBIfam" id="TIGR00778">
    <property type="entry name" value="ahpD_dom"/>
    <property type="match status" value="1"/>
</dbReference>
<dbReference type="GO" id="GO:0051920">
    <property type="term" value="F:peroxiredoxin activity"/>
    <property type="evidence" value="ECO:0007669"/>
    <property type="project" value="InterPro"/>
</dbReference>
<reference evidence="2" key="1">
    <citation type="submission" date="2022-08" db="EMBL/GenBank/DDBJ databases">
        <title>The genomic sequence of strain Paenibacillus sp. SCIV0701.</title>
        <authorList>
            <person name="Zhao H."/>
        </authorList>
    </citation>
    <scope>NUCLEOTIDE SEQUENCE</scope>
    <source>
        <strain evidence="2">SCIV0701</strain>
    </source>
</reference>
<accession>A0A9X2MX50</accession>
<keyword evidence="3" id="KW-1185">Reference proteome</keyword>
<dbReference type="InterPro" id="IPR029032">
    <property type="entry name" value="AhpD-like"/>
</dbReference>